<dbReference type="AlphaFoldDB" id="A0A2V3IFI4"/>
<organism evidence="1 2">
    <name type="scientific">Gracilariopsis chorda</name>
    <dbReference type="NCBI Taxonomy" id="448386"/>
    <lineage>
        <taxon>Eukaryota</taxon>
        <taxon>Rhodophyta</taxon>
        <taxon>Florideophyceae</taxon>
        <taxon>Rhodymeniophycidae</taxon>
        <taxon>Gracilariales</taxon>
        <taxon>Gracilariaceae</taxon>
        <taxon>Gracilariopsis</taxon>
    </lineage>
</organism>
<sequence>MAFVSSPTLFRSCGDFKRKPSLCTRVPSKSFCPRALLIDFSPSDFEIRRLVGQQGYATITDWEYYVPSDPLAPTRTVESNEPSIRLYDAVITISQPTLYNTRVLLKEFLTDGVQIGVNEAEAYKILYQASGGSAAIDPDVVPVATLLGTFLTDDSFSDPRFKQEWQRRFPNAPNPPRVGAPFLVFRWEGLQTGLSCAAPRREADEIGNKWFDLMFQPNLLRRKALFIKTFMQRTIEALLYLHATGA</sequence>
<reference evidence="1 2" key="1">
    <citation type="journal article" date="2018" name="Mol. Biol. Evol.">
        <title>Analysis of the draft genome of the red seaweed Gracilariopsis chorda provides insights into genome size evolution in Rhodophyta.</title>
        <authorList>
            <person name="Lee J."/>
            <person name="Yang E.C."/>
            <person name="Graf L."/>
            <person name="Yang J.H."/>
            <person name="Qiu H."/>
            <person name="Zel Zion U."/>
            <person name="Chan C.X."/>
            <person name="Stephens T.G."/>
            <person name="Weber A.P.M."/>
            <person name="Boo G.H."/>
            <person name="Boo S.M."/>
            <person name="Kim K.M."/>
            <person name="Shin Y."/>
            <person name="Jung M."/>
            <person name="Lee S.J."/>
            <person name="Yim H.S."/>
            <person name="Lee J.H."/>
            <person name="Bhattacharya D."/>
            <person name="Yoon H.S."/>
        </authorList>
    </citation>
    <scope>NUCLEOTIDE SEQUENCE [LARGE SCALE GENOMIC DNA]</scope>
    <source>
        <strain evidence="1 2">SKKU-2015</strain>
        <tissue evidence="1">Whole body</tissue>
    </source>
</reference>
<comment type="caution">
    <text evidence="1">The sequence shown here is derived from an EMBL/GenBank/DDBJ whole genome shotgun (WGS) entry which is preliminary data.</text>
</comment>
<dbReference type="EMBL" id="NBIV01000257">
    <property type="protein sequence ID" value="PXF40837.1"/>
    <property type="molecule type" value="Genomic_DNA"/>
</dbReference>
<evidence type="ECO:0000313" key="1">
    <source>
        <dbReference type="EMBL" id="PXF40837.1"/>
    </source>
</evidence>
<dbReference type="Proteomes" id="UP000247409">
    <property type="component" value="Unassembled WGS sequence"/>
</dbReference>
<gene>
    <name evidence="1" type="ORF">BWQ96_09427</name>
</gene>
<name>A0A2V3IFI4_9FLOR</name>
<protein>
    <submittedName>
        <fullName evidence="1">Uncharacterized protein</fullName>
    </submittedName>
</protein>
<keyword evidence="2" id="KW-1185">Reference proteome</keyword>
<evidence type="ECO:0000313" key="2">
    <source>
        <dbReference type="Proteomes" id="UP000247409"/>
    </source>
</evidence>
<dbReference type="OrthoDB" id="1076at2759"/>
<accession>A0A2V3IFI4</accession>
<proteinExistence type="predicted"/>